<dbReference type="RefSeq" id="WP_232137386.1">
    <property type="nucleotide sequence ID" value="NZ_CP089507.1"/>
</dbReference>
<protein>
    <submittedName>
        <fullName evidence="2">Uncharacterized protein</fullName>
    </submittedName>
</protein>
<organism evidence="2 3">
    <name type="scientific">Luteimonas fraxinea</name>
    <dbReference type="NCBI Taxonomy" id="2901869"/>
    <lineage>
        <taxon>Bacteria</taxon>
        <taxon>Pseudomonadati</taxon>
        <taxon>Pseudomonadota</taxon>
        <taxon>Gammaproteobacteria</taxon>
        <taxon>Lysobacterales</taxon>
        <taxon>Lysobacteraceae</taxon>
        <taxon>Luteimonas</taxon>
    </lineage>
</organism>
<dbReference type="Proteomes" id="UP001430360">
    <property type="component" value="Unassembled WGS sequence"/>
</dbReference>
<evidence type="ECO:0000256" key="1">
    <source>
        <dbReference type="SAM" id="SignalP"/>
    </source>
</evidence>
<proteinExistence type="predicted"/>
<gene>
    <name evidence="2" type="ORF">LTT95_13870</name>
</gene>
<feature type="signal peptide" evidence="1">
    <location>
        <begin position="1"/>
        <end position="20"/>
    </location>
</feature>
<reference evidence="2" key="1">
    <citation type="submission" date="2021-12" db="EMBL/GenBank/DDBJ databases">
        <authorList>
            <person name="Ulrich A."/>
        </authorList>
    </citation>
    <scope>NUCLEOTIDE SEQUENCE</scope>
    <source>
        <strain evidence="2">A1P009</strain>
    </source>
</reference>
<dbReference type="EMBL" id="JAJQKU010000004">
    <property type="protein sequence ID" value="MCD9098027.1"/>
    <property type="molecule type" value="Genomic_DNA"/>
</dbReference>
<keyword evidence="1" id="KW-0732">Signal</keyword>
<reference evidence="2" key="2">
    <citation type="journal article" date="2022" name="Syst. Appl. Microbiol.">
        <title>Physiological and genomic characterisation of Luteimonas fraxinea sp. nov., a bacterial species associated with trees tolerant to ash dieback.</title>
        <authorList>
            <person name="Ulrich K."/>
            <person name="Becker R."/>
            <person name="Behrendt U."/>
            <person name="Kube M."/>
            <person name="Schneck V."/>
            <person name="Ulrich A."/>
        </authorList>
    </citation>
    <scope>NUCLEOTIDE SEQUENCE</scope>
    <source>
        <strain evidence="2">A1P009</strain>
    </source>
</reference>
<accession>A0ABS8UGR2</accession>
<keyword evidence="3" id="KW-1185">Reference proteome</keyword>
<sequence length="153" mass="15997">MCRCLVLLAAVCLHVGDVVAADGLSCALAKQQEAATTSVQEFLWSTAHGEVRPDGAIRTRLGVIEPGEGSSTSILLNGVPVALPMELAGLIRFGQIYDRVDQIALAYLVERPEDSSASPSQVALTLDNSGQVTSTDLIPGNADPAPGQCRLIN</sequence>
<name>A0ABS8UGR2_9GAMM</name>
<comment type="caution">
    <text evidence="2">The sequence shown here is derived from an EMBL/GenBank/DDBJ whole genome shotgun (WGS) entry which is preliminary data.</text>
</comment>
<evidence type="ECO:0000313" key="3">
    <source>
        <dbReference type="Proteomes" id="UP001430360"/>
    </source>
</evidence>
<feature type="chain" id="PRO_5046073132" evidence="1">
    <location>
        <begin position="21"/>
        <end position="153"/>
    </location>
</feature>
<evidence type="ECO:0000313" key="2">
    <source>
        <dbReference type="EMBL" id="MCD9098027.1"/>
    </source>
</evidence>